<feature type="compositionally biased region" description="Low complexity" evidence="1">
    <location>
        <begin position="240"/>
        <end position="259"/>
    </location>
</feature>
<feature type="compositionally biased region" description="Gly residues" evidence="1">
    <location>
        <begin position="1"/>
        <end position="11"/>
    </location>
</feature>
<organism evidence="2 3">
    <name type="scientific">Saguinus oedipus</name>
    <name type="common">Cotton-top tamarin</name>
    <name type="synonym">Oedipomidas oedipus</name>
    <dbReference type="NCBI Taxonomy" id="9490"/>
    <lineage>
        <taxon>Eukaryota</taxon>
        <taxon>Metazoa</taxon>
        <taxon>Chordata</taxon>
        <taxon>Craniata</taxon>
        <taxon>Vertebrata</taxon>
        <taxon>Euteleostomi</taxon>
        <taxon>Mammalia</taxon>
        <taxon>Eutheria</taxon>
        <taxon>Euarchontoglires</taxon>
        <taxon>Primates</taxon>
        <taxon>Haplorrhini</taxon>
        <taxon>Platyrrhini</taxon>
        <taxon>Cebidae</taxon>
        <taxon>Callitrichinae</taxon>
        <taxon>Saguinus</taxon>
    </lineage>
</organism>
<evidence type="ECO:0000313" key="3">
    <source>
        <dbReference type="Proteomes" id="UP001266305"/>
    </source>
</evidence>
<feature type="compositionally biased region" description="Basic and acidic residues" evidence="1">
    <location>
        <begin position="215"/>
        <end position="226"/>
    </location>
</feature>
<feature type="region of interest" description="Disordered" evidence="1">
    <location>
        <begin position="1"/>
        <end position="32"/>
    </location>
</feature>
<dbReference type="EMBL" id="JASSZA010000001">
    <property type="protein sequence ID" value="KAK2121940.1"/>
    <property type="molecule type" value="Genomic_DNA"/>
</dbReference>
<proteinExistence type="predicted"/>
<comment type="caution">
    <text evidence="2">The sequence shown here is derived from an EMBL/GenBank/DDBJ whole genome shotgun (WGS) entry which is preliminary data.</text>
</comment>
<reference evidence="2 3" key="1">
    <citation type="submission" date="2023-05" db="EMBL/GenBank/DDBJ databases">
        <title>B98-5 Cell Line De Novo Hybrid Assembly: An Optical Mapping Approach.</title>
        <authorList>
            <person name="Kananen K."/>
            <person name="Auerbach J.A."/>
            <person name="Kautto E."/>
            <person name="Blachly J.S."/>
        </authorList>
    </citation>
    <scope>NUCLEOTIDE SEQUENCE [LARGE SCALE GENOMIC DNA]</scope>
    <source>
        <strain evidence="2">B95-8</strain>
        <tissue evidence="2">Cell line</tissue>
    </source>
</reference>
<name>A0ABQ9WJU6_SAGOE</name>
<evidence type="ECO:0000313" key="2">
    <source>
        <dbReference type="EMBL" id="KAK2121940.1"/>
    </source>
</evidence>
<sequence length="299" mass="30389">MSDGGGTGGWGARSVTEKPGSPPAASSLGAGPMLATHANLQLALSAKQIRGNKTPPPFSKQAGGGRKGAGVGGIRKDPGRASPRHRAPGQTRGGTGPRARGETQRGQARQGPAPRSQRGGKGRLLSESASPAGTPAWADRAGLVPPRQTQTPHGEQNAPVLGPGVLRAAHCPPRPEIRGHRPGPPGDSGAAPAPPPRSTWPPLGRTSPGPGTQDARARAQERESPRSAHLASGTSERAAGRALSPPGRGRGAGSCSARPTVAPPARPLPAQLPSMHDPARSSLPQDSRPEAERSRHNPT</sequence>
<protein>
    <submittedName>
        <fullName evidence="2">Uncharacterized protein</fullName>
    </submittedName>
</protein>
<accession>A0ABQ9WJU6</accession>
<feature type="compositionally biased region" description="Gly residues" evidence="1">
    <location>
        <begin position="62"/>
        <end position="73"/>
    </location>
</feature>
<dbReference type="Proteomes" id="UP001266305">
    <property type="component" value="Unassembled WGS sequence"/>
</dbReference>
<evidence type="ECO:0000256" key="1">
    <source>
        <dbReference type="SAM" id="MobiDB-lite"/>
    </source>
</evidence>
<gene>
    <name evidence="2" type="ORF">P7K49_003326</name>
</gene>
<feature type="region of interest" description="Disordered" evidence="1">
    <location>
        <begin position="45"/>
        <end position="299"/>
    </location>
</feature>
<keyword evidence="3" id="KW-1185">Reference proteome</keyword>
<feature type="compositionally biased region" description="Basic and acidic residues" evidence="1">
    <location>
        <begin position="287"/>
        <end position="299"/>
    </location>
</feature>